<evidence type="ECO:0000256" key="6">
    <source>
        <dbReference type="ARBA" id="ARBA00022553"/>
    </source>
</evidence>
<dbReference type="InterPro" id="IPR036097">
    <property type="entry name" value="HisK_dim/P_sf"/>
</dbReference>
<keyword evidence="16" id="KW-0675">Receptor</keyword>
<dbReference type="EMBL" id="VDCV01000014">
    <property type="protein sequence ID" value="KAB5527714.1"/>
    <property type="molecule type" value="Genomic_DNA"/>
</dbReference>
<keyword evidence="12" id="KW-0256">Endoplasmic reticulum</keyword>
<dbReference type="CDD" id="cd16922">
    <property type="entry name" value="HATPase_EvgS-ArcB-TorS-like"/>
    <property type="match status" value="1"/>
</dbReference>
<evidence type="ECO:0000256" key="12">
    <source>
        <dbReference type="ARBA" id="ARBA00022824"/>
    </source>
</evidence>
<dbReference type="SMART" id="SM00448">
    <property type="entry name" value="REC"/>
    <property type="match status" value="1"/>
</dbReference>
<dbReference type="CDD" id="cd00082">
    <property type="entry name" value="HisKA"/>
    <property type="match status" value="1"/>
</dbReference>
<dbReference type="InterPro" id="IPR056839">
    <property type="entry name" value="Receiver_AHK4/CRE1_1st"/>
</dbReference>
<keyword evidence="25" id="KW-1185">Reference proteome</keyword>
<dbReference type="Pfam" id="PF00512">
    <property type="entry name" value="HisKA"/>
    <property type="match status" value="1"/>
</dbReference>
<dbReference type="GO" id="GO:0009506">
    <property type="term" value="C:plasmodesma"/>
    <property type="evidence" value="ECO:0007669"/>
    <property type="project" value="UniProtKB-ARBA"/>
</dbReference>
<protein>
    <recommendedName>
        <fullName evidence="4">histidine kinase</fullName>
        <ecNumber evidence="4">2.7.13.3</ecNumber>
    </recommendedName>
</protein>
<dbReference type="SUPFAM" id="SSF52172">
    <property type="entry name" value="CheY-like"/>
    <property type="match status" value="1"/>
</dbReference>
<feature type="transmembrane region" description="Helical" evidence="20">
    <location>
        <begin position="305"/>
        <end position="322"/>
    </location>
</feature>
<dbReference type="Gene3D" id="3.30.565.10">
    <property type="entry name" value="Histidine kinase-like ATPase, C-terminal domain"/>
    <property type="match status" value="1"/>
</dbReference>
<evidence type="ECO:0000256" key="20">
    <source>
        <dbReference type="SAM" id="Phobius"/>
    </source>
</evidence>
<accession>A0A5N5KAI3</accession>
<dbReference type="InterPro" id="IPR003661">
    <property type="entry name" value="HisK_dim/P_dom"/>
</dbReference>
<dbReference type="Pfam" id="PF02518">
    <property type="entry name" value="HATPase_c"/>
    <property type="match status" value="1"/>
</dbReference>
<dbReference type="InterPro" id="IPR001789">
    <property type="entry name" value="Sig_transdc_resp-reg_receiver"/>
</dbReference>
<dbReference type="InterPro" id="IPR006189">
    <property type="entry name" value="CHASE_dom"/>
</dbReference>
<dbReference type="GO" id="GO:0005886">
    <property type="term" value="C:plasma membrane"/>
    <property type="evidence" value="ECO:0007669"/>
    <property type="project" value="UniProtKB-SubCell"/>
</dbReference>
<dbReference type="Pfam" id="PF03924">
    <property type="entry name" value="CHASE"/>
    <property type="match status" value="2"/>
</dbReference>
<evidence type="ECO:0000256" key="13">
    <source>
        <dbReference type="ARBA" id="ARBA00022989"/>
    </source>
</evidence>
<evidence type="ECO:0000256" key="10">
    <source>
        <dbReference type="ARBA" id="ARBA00022729"/>
    </source>
</evidence>
<keyword evidence="5" id="KW-1003">Cell membrane</keyword>
<dbReference type="Gene3D" id="3.30.450.350">
    <property type="entry name" value="CHASE domain"/>
    <property type="match status" value="1"/>
</dbReference>
<evidence type="ECO:0000259" key="22">
    <source>
        <dbReference type="PROSITE" id="PS50110"/>
    </source>
</evidence>
<dbReference type="GO" id="GO:0005634">
    <property type="term" value="C:nucleus"/>
    <property type="evidence" value="ECO:0007669"/>
    <property type="project" value="TreeGrafter"/>
</dbReference>
<dbReference type="PROSITE" id="PS50839">
    <property type="entry name" value="CHASE"/>
    <property type="match status" value="1"/>
</dbReference>
<evidence type="ECO:0000256" key="17">
    <source>
        <dbReference type="ARBA" id="ARBA00023180"/>
    </source>
</evidence>
<evidence type="ECO:0000256" key="11">
    <source>
        <dbReference type="ARBA" id="ARBA00022777"/>
    </source>
</evidence>
<dbReference type="GO" id="GO:0010029">
    <property type="term" value="P:regulation of seed germination"/>
    <property type="evidence" value="ECO:0007669"/>
    <property type="project" value="UniProtKB-ARBA"/>
</dbReference>
<dbReference type="GO" id="GO:0048509">
    <property type="term" value="P:regulation of meristem development"/>
    <property type="evidence" value="ECO:0007669"/>
    <property type="project" value="UniProtKB-ARBA"/>
</dbReference>
<organism evidence="24 25">
    <name type="scientific">Salix brachista</name>
    <dbReference type="NCBI Taxonomy" id="2182728"/>
    <lineage>
        <taxon>Eukaryota</taxon>
        <taxon>Viridiplantae</taxon>
        <taxon>Streptophyta</taxon>
        <taxon>Embryophyta</taxon>
        <taxon>Tracheophyta</taxon>
        <taxon>Spermatophyta</taxon>
        <taxon>Magnoliopsida</taxon>
        <taxon>eudicotyledons</taxon>
        <taxon>Gunneridae</taxon>
        <taxon>Pentapetalae</taxon>
        <taxon>rosids</taxon>
        <taxon>fabids</taxon>
        <taxon>Malpighiales</taxon>
        <taxon>Salicaceae</taxon>
        <taxon>Saliceae</taxon>
        <taxon>Salix</taxon>
    </lineage>
</organism>
<dbReference type="GO" id="GO:0098552">
    <property type="term" value="C:side of membrane"/>
    <property type="evidence" value="ECO:0007669"/>
    <property type="project" value="UniProtKB-KW"/>
</dbReference>
<evidence type="ECO:0000256" key="16">
    <source>
        <dbReference type="ARBA" id="ARBA00023170"/>
    </source>
</evidence>
<keyword evidence="13 20" id="KW-1133">Transmembrane helix</keyword>
<feature type="transmembrane region" description="Helical" evidence="20">
    <location>
        <begin position="66"/>
        <end position="84"/>
    </location>
</feature>
<dbReference type="SMART" id="SM00387">
    <property type="entry name" value="HATPase_c"/>
    <property type="match status" value="1"/>
</dbReference>
<dbReference type="FunFam" id="1.20.58.1040:FF:000001">
    <property type="entry name" value="Glucan endo-1,3-beta-glucosidase 4"/>
    <property type="match status" value="1"/>
</dbReference>
<dbReference type="Proteomes" id="UP000326939">
    <property type="component" value="Chromosome 14"/>
</dbReference>
<dbReference type="Pfam" id="PF24896">
    <property type="entry name" value="Receiver_CRE1"/>
    <property type="match status" value="1"/>
</dbReference>
<evidence type="ECO:0000256" key="5">
    <source>
        <dbReference type="ARBA" id="ARBA00022475"/>
    </source>
</evidence>
<evidence type="ECO:0000256" key="19">
    <source>
        <dbReference type="PROSITE-ProRule" id="PRU00169"/>
    </source>
</evidence>
<evidence type="ECO:0000256" key="18">
    <source>
        <dbReference type="ARBA" id="ARBA00023288"/>
    </source>
</evidence>
<evidence type="ECO:0000256" key="14">
    <source>
        <dbReference type="ARBA" id="ARBA00023136"/>
    </source>
</evidence>
<dbReference type="GO" id="GO:0043424">
    <property type="term" value="F:protein histidine kinase binding"/>
    <property type="evidence" value="ECO:0007669"/>
    <property type="project" value="UniProtKB-ARBA"/>
</dbReference>
<comment type="subcellular location">
    <subcellularLocation>
        <location evidence="3">Cell membrane</location>
        <topology evidence="3">Lipid-anchor</topology>
        <topology evidence="3">GPI-anchor</topology>
    </subcellularLocation>
    <subcellularLocation>
        <location evidence="2">Endoplasmic reticulum membrane</location>
        <topology evidence="2">Multi-pass membrane protein</topology>
    </subcellularLocation>
</comment>
<dbReference type="InterPro" id="IPR036890">
    <property type="entry name" value="HATPase_C_sf"/>
</dbReference>
<dbReference type="EC" id="2.7.13.3" evidence="4"/>
<evidence type="ECO:0000256" key="7">
    <source>
        <dbReference type="ARBA" id="ARBA00022622"/>
    </source>
</evidence>
<feature type="modified residue" description="4-aspartylphosphate" evidence="19">
    <location>
        <position position="1191"/>
    </location>
</feature>
<dbReference type="InterPro" id="IPR005467">
    <property type="entry name" value="His_kinase_dom"/>
</dbReference>
<evidence type="ECO:0000256" key="2">
    <source>
        <dbReference type="ARBA" id="ARBA00004477"/>
    </source>
</evidence>
<dbReference type="GO" id="GO:0009414">
    <property type="term" value="P:response to water deprivation"/>
    <property type="evidence" value="ECO:0007669"/>
    <property type="project" value="UniProtKB-ARBA"/>
</dbReference>
<evidence type="ECO:0000256" key="15">
    <source>
        <dbReference type="ARBA" id="ARBA00023157"/>
    </source>
</evidence>
<evidence type="ECO:0000256" key="8">
    <source>
        <dbReference type="ARBA" id="ARBA00022679"/>
    </source>
</evidence>
<dbReference type="InterPro" id="IPR004358">
    <property type="entry name" value="Sig_transdc_His_kin-like_C"/>
</dbReference>
<evidence type="ECO:0000313" key="25">
    <source>
        <dbReference type="Proteomes" id="UP000326939"/>
    </source>
</evidence>
<evidence type="ECO:0000256" key="1">
    <source>
        <dbReference type="ARBA" id="ARBA00000085"/>
    </source>
</evidence>
<evidence type="ECO:0000259" key="21">
    <source>
        <dbReference type="PROSITE" id="PS50109"/>
    </source>
</evidence>
<proteinExistence type="predicted"/>
<dbReference type="InterPro" id="IPR050956">
    <property type="entry name" value="2C_system_His_kinase"/>
</dbReference>
<name>A0A5N5KAI3_9ROSI</name>
<evidence type="ECO:0000256" key="9">
    <source>
        <dbReference type="ARBA" id="ARBA00022692"/>
    </source>
</evidence>
<dbReference type="InterPro" id="IPR003594">
    <property type="entry name" value="HATPase_dom"/>
</dbReference>
<keyword evidence="8" id="KW-0808">Transferase</keyword>
<keyword evidence="14 20" id="KW-0472">Membrane</keyword>
<feature type="modified residue" description="4-aspartylphosphate" evidence="19">
    <location>
        <position position="1041"/>
    </location>
</feature>
<evidence type="ECO:0000256" key="4">
    <source>
        <dbReference type="ARBA" id="ARBA00012438"/>
    </source>
</evidence>
<dbReference type="GO" id="GO:0033554">
    <property type="term" value="P:cellular response to stress"/>
    <property type="evidence" value="ECO:0007669"/>
    <property type="project" value="UniProtKB-ARBA"/>
</dbReference>
<keyword evidence="9 20" id="KW-0812">Transmembrane</keyword>
<dbReference type="SMART" id="SM00768">
    <property type="entry name" value="X8"/>
    <property type="match status" value="1"/>
</dbReference>
<dbReference type="FunFam" id="1.10.287.130:FF:000015">
    <property type="entry name" value="Histidine kinase 4"/>
    <property type="match status" value="1"/>
</dbReference>
<feature type="domain" description="Histidine kinase" evidence="21">
    <location>
        <begin position="684"/>
        <end position="961"/>
    </location>
</feature>
<keyword evidence="17" id="KW-0325">Glycoprotein</keyword>
<comment type="catalytic activity">
    <reaction evidence="1">
        <text>ATP + protein L-histidine = ADP + protein N-phospho-L-histidine.</text>
        <dbReference type="EC" id="2.7.13.3"/>
    </reaction>
</comment>
<evidence type="ECO:0000313" key="24">
    <source>
        <dbReference type="EMBL" id="KAB5527714.1"/>
    </source>
</evidence>
<feature type="domain" description="Response regulatory" evidence="22">
    <location>
        <begin position="985"/>
        <end position="1117"/>
    </location>
</feature>
<evidence type="ECO:0000259" key="23">
    <source>
        <dbReference type="PROSITE" id="PS50839"/>
    </source>
</evidence>
<dbReference type="Gene3D" id="1.10.287.130">
    <property type="match status" value="1"/>
</dbReference>
<dbReference type="Gene3D" id="3.40.50.2300">
    <property type="match status" value="1"/>
</dbReference>
<dbReference type="GO" id="GO:0048831">
    <property type="term" value="P:regulation of shoot system development"/>
    <property type="evidence" value="ECO:0007669"/>
    <property type="project" value="UniProtKB-ARBA"/>
</dbReference>
<dbReference type="GO" id="GO:0000155">
    <property type="term" value="F:phosphorelay sensor kinase activity"/>
    <property type="evidence" value="ECO:0007669"/>
    <property type="project" value="InterPro"/>
</dbReference>
<gene>
    <name evidence="24" type="ORF">DKX38_021561</name>
</gene>
<dbReference type="CDD" id="cd17546">
    <property type="entry name" value="REC_hyHK_CKI1_RcsC-like"/>
    <property type="match status" value="1"/>
</dbReference>
<dbReference type="Gene3D" id="6.10.250.1190">
    <property type="match status" value="2"/>
</dbReference>
<dbReference type="InterPro" id="IPR042240">
    <property type="entry name" value="CHASE_sf"/>
</dbReference>
<dbReference type="PRINTS" id="PR00344">
    <property type="entry name" value="BCTRLSENSOR"/>
</dbReference>
<dbReference type="GO" id="GO:1901701">
    <property type="term" value="P:cellular response to oxygen-containing compound"/>
    <property type="evidence" value="ECO:0007669"/>
    <property type="project" value="UniProtKB-ARBA"/>
</dbReference>
<dbReference type="PROSITE" id="PS50109">
    <property type="entry name" value="HIS_KIN"/>
    <property type="match status" value="1"/>
</dbReference>
<dbReference type="PROSITE" id="PS50110">
    <property type="entry name" value="RESPONSE_REGULATORY"/>
    <property type="match status" value="2"/>
</dbReference>
<dbReference type="Gene3D" id="1.20.58.1040">
    <property type="match status" value="1"/>
</dbReference>
<feature type="domain" description="Response regulatory" evidence="22">
    <location>
        <begin position="1141"/>
        <end position="1278"/>
    </location>
</feature>
<dbReference type="FunFam" id="3.30.450.350:FF:000001">
    <property type="entry name" value="Histidine kinase 4"/>
    <property type="match status" value="1"/>
</dbReference>
<dbReference type="GO" id="GO:0009884">
    <property type="term" value="F:cytokinin receptor activity"/>
    <property type="evidence" value="ECO:0007669"/>
    <property type="project" value="UniProtKB-ARBA"/>
</dbReference>
<dbReference type="InterPro" id="IPR012946">
    <property type="entry name" value="X8"/>
</dbReference>
<dbReference type="SUPFAM" id="SSF55874">
    <property type="entry name" value="ATPase domain of HSP90 chaperone/DNA topoisomerase II/histidine kinase"/>
    <property type="match status" value="1"/>
</dbReference>
<keyword evidence="10" id="KW-0732">Signal</keyword>
<keyword evidence="11" id="KW-0418">Kinase</keyword>
<dbReference type="SMART" id="SM01079">
    <property type="entry name" value="CHASE"/>
    <property type="match status" value="1"/>
</dbReference>
<feature type="domain" description="CHASE" evidence="23">
    <location>
        <begin position="373"/>
        <end position="616"/>
    </location>
</feature>
<keyword evidence="15" id="KW-1015">Disulfide bond</keyword>
<dbReference type="SUPFAM" id="SSF47384">
    <property type="entry name" value="Homodimeric domain of signal transducing histidine kinase"/>
    <property type="match status" value="1"/>
</dbReference>
<dbReference type="SMART" id="SM00388">
    <property type="entry name" value="HisKA"/>
    <property type="match status" value="1"/>
</dbReference>
<dbReference type="Pfam" id="PF07983">
    <property type="entry name" value="X8"/>
    <property type="match status" value="1"/>
</dbReference>
<dbReference type="PANTHER" id="PTHR43719:SF35">
    <property type="entry name" value="HISTIDINE KINASE 2"/>
    <property type="match status" value="1"/>
</dbReference>
<dbReference type="GO" id="GO:0005789">
    <property type="term" value="C:endoplasmic reticulum membrane"/>
    <property type="evidence" value="ECO:0007669"/>
    <property type="project" value="UniProtKB-SubCell"/>
</dbReference>
<dbReference type="InterPro" id="IPR011006">
    <property type="entry name" value="CheY-like_superfamily"/>
</dbReference>
<dbReference type="Pfam" id="PF00072">
    <property type="entry name" value="Response_reg"/>
    <property type="match status" value="1"/>
</dbReference>
<reference evidence="25" key="1">
    <citation type="journal article" date="2019" name="Gigascience">
        <title>De novo genome assembly of the endangered Acer yangbiense, a plant species with extremely small populations endemic to Yunnan Province, China.</title>
        <authorList>
            <person name="Yang J."/>
            <person name="Wariss H.M."/>
            <person name="Tao L."/>
            <person name="Zhang R."/>
            <person name="Yun Q."/>
            <person name="Hollingsworth P."/>
            <person name="Dao Z."/>
            <person name="Luo G."/>
            <person name="Guo H."/>
            <person name="Ma Y."/>
            <person name="Sun W."/>
        </authorList>
    </citation>
    <scope>NUCLEOTIDE SEQUENCE [LARGE SCALE GENOMIC DNA]</scope>
    <source>
        <strain evidence="25">cv. br00</strain>
    </source>
</reference>
<sequence length="1472" mass="164581">MSCTGGGAGVFVKFSRLFVKRPRWELVKMSINCKLSGSNGTSQDSFKPRKSKEVLHETYSARKWRMLLWFFGVAVTIGSIWFLLSFDSGALGRKGQSPDSCEEGAQVLLRHFNVSKNQLHALGSLFSDSDQIASLECTKEPGPEMLINDGIACALKVPCSKKQEFQQHIRWVAEDGGSNGKCPVQDENEFRKLDQSLLDESASFVSQSTISLISQDFGKRREVDCPEDHCKLLSFDLIKECWWVLVGMIVSCILFGYNLKFWRKQNQKLARLEPVLQQQQQLLQMNQHQLYHSPPRGAGKWRKKLLIIFVLLGVLVSIWLFWHMHEKIISRREETLANMCDERARMLQDQFNVSMNHVHTLAILVSTFHHGKNPSAIDQKTFGEYTKRTDFERPLTSGVAYALKVPHLERRQFEEQHGWTIKKMGTEDQTLVHDCIPDKLDPAPIQDEYAPVIFSQETVSHIVSIDMMSGKFMVPRIEPIAYSSSVLRKAEDRENILRARASGKGVLTSPFKLLKSNHLGVVLTFAVYDTDLPPDATPEQRIEATVGYLGASYDVPSLVEKLLHQLSSKQTIVVNVYDTTNASVPILMYGTDVTDTGHLHVSSLDFGDPSRKHEMHCRFKHKPPLPWTAINASVGLLVITLLVGHIFHAAISRIAKVEEDYREMMVLKARAEAADVAKSQFLATVSHEIRTPMNGVLGMLQMLMETDLDVNQMDYANTALTSGKDLIALINEVLDQAKIESGRLELEAVPFDLRSVLDNVLSLFSGKSNEKGIELAVYVSDRLPEVVIGDPGRFRQIITNLVGNSIKFTRDKGHVFVSVHLADEVRSPLDVRDAVLKQGLELVQDTSSIVYDSLSGFPVVNRWKSWEKFTKSSCIDSKVEPEMIRLLVTVEDTGVGIPEDAQSCIFTPFVQADSSTSRNYGGTGIGLSISKCLVDLMDGEIGFVSKCGIGSTFSFTVSFRKGESTSLDTKWQPYDAAVLEVPGGRALVIDERSVRAEVNKYHLQRLGITADIVPSLKSACAYLSSGHCTSIPADLPIVLIDKDAWDKESGIAFHRLLKMPKKNDRKDTLVDLSKIFLLATTISSDERLELKISGLVDNVLMKPLRLSVLIACFQEAFGNGKKSEVNRKKPPTLQNLLRGKQILVVDDNLVNRRVAEGALKKYGAIVTCVESGKAALEKLKPPHSFDACFMDFQMPEMDGFEATRQIRSMESQFNKQISSGKASTELLGNVAYWHTPILAMTADVIQATNEECLKCGMDDYVSKPFEEEQLYNAVTRFFYSSQRDVLCFNVKIGYAVDISSLIEILESELATNLRVQNAWICFFLFLLCSIYGSNQQAFCGSISASDRVILPLNMSILWKRTMLALLIVSIAPKKSDGELEQWCIADEQTPDGELQIALDWACGKGGADCSKIQVNQPCYLPNTVRDHASYAFNNYFQKFKHKGGSCYFKGAAIVTELDPSKHFLSCCLTFFL</sequence>
<comment type="caution">
    <text evidence="24">The sequence shown here is derived from an EMBL/GenBank/DDBJ whole genome shotgun (WGS) entry which is preliminary data.</text>
</comment>
<dbReference type="GO" id="GO:0006970">
    <property type="term" value="P:response to osmotic stress"/>
    <property type="evidence" value="ECO:0007669"/>
    <property type="project" value="UniProtKB-ARBA"/>
</dbReference>
<keyword evidence="7" id="KW-0336">GPI-anchor</keyword>
<feature type="transmembrane region" description="Helical" evidence="20">
    <location>
        <begin position="241"/>
        <end position="259"/>
    </location>
</feature>
<keyword evidence="6 19" id="KW-0597">Phosphoprotein</keyword>
<keyword evidence="18" id="KW-0449">Lipoprotein</keyword>
<evidence type="ECO:0000256" key="3">
    <source>
        <dbReference type="ARBA" id="ARBA00004609"/>
    </source>
</evidence>
<dbReference type="PANTHER" id="PTHR43719">
    <property type="entry name" value="TWO-COMPONENT HISTIDINE KINASE"/>
    <property type="match status" value="1"/>
</dbReference>